<name>A0A6F8PYY3_9VIRU</name>
<dbReference type="Pfam" id="PF00729">
    <property type="entry name" value="Viral_coat"/>
    <property type="match status" value="1"/>
</dbReference>
<dbReference type="Gene3D" id="2.60.120.20">
    <property type="match status" value="1"/>
</dbReference>
<dbReference type="GO" id="GO:0039617">
    <property type="term" value="C:T=3 icosahedral viral capsid"/>
    <property type="evidence" value="ECO:0007669"/>
    <property type="project" value="UniProtKB-KW"/>
</dbReference>
<evidence type="ECO:0000256" key="5">
    <source>
        <dbReference type="ARBA" id="ARBA00022844"/>
    </source>
</evidence>
<accession>A0A6F8PYY3</accession>
<feature type="compositionally biased region" description="Low complexity" evidence="7">
    <location>
        <begin position="35"/>
        <end position="49"/>
    </location>
</feature>
<dbReference type="InterPro" id="IPR000937">
    <property type="entry name" value="Capsid_prot_S-dom_vir"/>
</dbReference>
<evidence type="ECO:0000256" key="3">
    <source>
        <dbReference type="ARBA" id="ARBA00018091"/>
    </source>
</evidence>
<keyword evidence="4" id="KW-0167">Capsid protein</keyword>
<comment type="subcellular location">
    <subcellularLocation>
        <location evidence="1">Virion</location>
    </subcellularLocation>
</comment>
<keyword evidence="6" id="KW-1142">T=3 icosahedral capsid protein</keyword>
<protein>
    <recommendedName>
        <fullName evidence="3">Capsid protein</fullName>
    </recommendedName>
</protein>
<feature type="region of interest" description="Disordered" evidence="7">
    <location>
        <begin position="21"/>
        <end position="66"/>
    </location>
</feature>
<dbReference type="EMBL" id="LC512861">
    <property type="protein sequence ID" value="BBQ04501.1"/>
    <property type="molecule type" value="Genomic_RNA"/>
</dbReference>
<evidence type="ECO:0000256" key="2">
    <source>
        <dbReference type="ARBA" id="ARBA00007446"/>
    </source>
</evidence>
<proteinExistence type="inferred from homology"/>
<dbReference type="InterPro" id="IPR029053">
    <property type="entry name" value="Viral_coat"/>
</dbReference>
<evidence type="ECO:0000256" key="6">
    <source>
        <dbReference type="ARBA" id="ARBA00023060"/>
    </source>
</evidence>
<evidence type="ECO:0000256" key="7">
    <source>
        <dbReference type="SAM" id="MobiDB-lite"/>
    </source>
</evidence>
<evidence type="ECO:0000256" key="4">
    <source>
        <dbReference type="ARBA" id="ARBA00022561"/>
    </source>
</evidence>
<sequence>MASRQDIAALRSMFDRVLAASASKSKTRRGRRANRPALTAATAPQASQPRRPRRRRAANTNGGNAVEGSIRIRRTEFLIQIKHADDKNSSEGNVVLSPASFAWLKGVASSFDRIVWHSARLEYRPYASVTNDGGLSIGMDWNFKSKTTKAAVLACTPNVFGPVFQKLSMNLPASQLQSRKFYTLGASAQDLAPGQLIYSVDSKDKGLYCGDVFIHYDITLSGTSGA</sequence>
<evidence type="ECO:0000256" key="1">
    <source>
        <dbReference type="ARBA" id="ARBA00004328"/>
    </source>
</evidence>
<reference evidence="9" key="1">
    <citation type="journal article" date="2020" name="Viruses">
        <title>Deciphering the Virome of Culex vishnui Subgroup Mosquitoes, the Major Vectors of Japanese Encephalitis, in Japan.</title>
        <authorList>
            <person name="Faizah A.N."/>
            <person name="Kobayashi D."/>
            <person name="Isawa H."/>
            <person name="Amoa-Bosompem M."/>
            <person name="Murota K."/>
            <person name="Higa Y."/>
            <person name="Futami K."/>
            <person name="Shimada S."/>
            <person name="Kim K.S."/>
            <person name="Itokawa K."/>
            <person name="Watanabe M."/>
            <person name="Tsuda Y."/>
            <person name="Minakawa N."/>
            <person name="Miura K."/>
            <person name="Hirayama K."/>
            <person name="Sawabe K."/>
        </authorList>
    </citation>
    <scope>NUCLEOTIDE SEQUENCE</scope>
    <source>
        <strain evidence="9">17CxNGK-Cps2-1498</strain>
    </source>
</reference>
<dbReference type="GO" id="GO:0005198">
    <property type="term" value="F:structural molecule activity"/>
    <property type="evidence" value="ECO:0007669"/>
    <property type="project" value="InterPro"/>
</dbReference>
<feature type="compositionally biased region" description="Basic residues" evidence="7">
    <location>
        <begin position="25"/>
        <end position="34"/>
    </location>
</feature>
<keyword evidence="5" id="KW-0946">Virion</keyword>
<evidence type="ECO:0000259" key="8">
    <source>
        <dbReference type="Pfam" id="PF00729"/>
    </source>
</evidence>
<organism evidence="9">
    <name type="scientific">Bat sobemovirus</name>
    <dbReference type="NCBI Taxonomy" id="1340805"/>
    <lineage>
        <taxon>Viruses</taxon>
        <taxon>Riboviria</taxon>
        <taxon>Orthornavirae</taxon>
        <taxon>Pisuviricota</taxon>
        <taxon>Pisoniviricetes</taxon>
        <taxon>Sobelivirales</taxon>
        <taxon>Solemoviridae</taxon>
        <taxon>Sobemovirus</taxon>
    </lineage>
</organism>
<comment type="similarity">
    <text evidence="2">Belongs to the icosahedral plant coat protein family.</text>
</comment>
<dbReference type="SUPFAM" id="SSF88633">
    <property type="entry name" value="Positive stranded ssRNA viruses"/>
    <property type="match status" value="1"/>
</dbReference>
<evidence type="ECO:0000313" key="9">
    <source>
        <dbReference type="EMBL" id="BBQ04501.1"/>
    </source>
</evidence>
<feature type="domain" description="Icosahedral viral capsid protein S" evidence="8">
    <location>
        <begin position="42"/>
        <end position="222"/>
    </location>
</feature>